<dbReference type="STRING" id="416016.SAMN05443547_1091"/>
<keyword evidence="2" id="KW-1185">Reference proteome</keyword>
<dbReference type="AlphaFoldDB" id="A0A1M7ZV63"/>
<proteinExistence type="predicted"/>
<organism evidence="1 2">
    <name type="scientific">Flavobacterium cucumis</name>
    <dbReference type="NCBI Taxonomy" id="416016"/>
    <lineage>
        <taxon>Bacteria</taxon>
        <taxon>Pseudomonadati</taxon>
        <taxon>Bacteroidota</taxon>
        <taxon>Flavobacteriia</taxon>
        <taxon>Flavobacteriales</taxon>
        <taxon>Flavobacteriaceae</taxon>
        <taxon>Flavobacterium</taxon>
    </lineage>
</organism>
<protein>
    <submittedName>
        <fullName evidence="1">LPS export ABC transporter protein LptC</fullName>
    </submittedName>
</protein>
<gene>
    <name evidence="1" type="ORF">SAMN05443547_1091</name>
</gene>
<dbReference type="EMBL" id="FRYK01000001">
    <property type="protein sequence ID" value="SHO72752.1"/>
    <property type="molecule type" value="Genomic_DNA"/>
</dbReference>
<evidence type="ECO:0000313" key="1">
    <source>
        <dbReference type="EMBL" id="SHO72752.1"/>
    </source>
</evidence>
<dbReference type="NCBIfam" id="TIGR04409">
    <property type="entry name" value="LptC_YrbK"/>
    <property type="match status" value="1"/>
</dbReference>
<dbReference type="Gene3D" id="2.60.450.10">
    <property type="entry name" value="Lipopolysaccharide (LPS) transport protein A like domain"/>
    <property type="match status" value="1"/>
</dbReference>
<dbReference type="Pfam" id="PF06835">
    <property type="entry name" value="LptC"/>
    <property type="match status" value="1"/>
</dbReference>
<name>A0A1M7ZV63_9FLAO</name>
<dbReference type="InterPro" id="IPR010664">
    <property type="entry name" value="LipoPS_assembly_LptC-rel"/>
</dbReference>
<evidence type="ECO:0000313" key="2">
    <source>
        <dbReference type="Proteomes" id="UP000184611"/>
    </source>
</evidence>
<dbReference type="Proteomes" id="UP000184611">
    <property type="component" value="Unassembled WGS sequence"/>
</dbReference>
<dbReference type="InterPro" id="IPR026265">
    <property type="entry name" value="LptC"/>
</dbReference>
<dbReference type="GO" id="GO:0015221">
    <property type="term" value="F:lipopolysaccharide transmembrane transporter activity"/>
    <property type="evidence" value="ECO:0007669"/>
    <property type="project" value="InterPro"/>
</dbReference>
<accession>A0A1M7ZV63</accession>
<reference evidence="2" key="1">
    <citation type="submission" date="2016-12" db="EMBL/GenBank/DDBJ databases">
        <authorList>
            <person name="Varghese N."/>
            <person name="Submissions S."/>
        </authorList>
    </citation>
    <scope>NUCLEOTIDE SEQUENCE [LARGE SCALE GENOMIC DNA]</scope>
    <source>
        <strain evidence="2">DSM 18830</strain>
    </source>
</reference>
<dbReference type="GO" id="GO:0005886">
    <property type="term" value="C:plasma membrane"/>
    <property type="evidence" value="ECO:0007669"/>
    <property type="project" value="InterPro"/>
</dbReference>
<sequence length="175" mass="19865">MVTIFIVTMFFSCESDIQKVKQLSETSFIPSGEADSLNLKYTDSGKIKSILVSPKMLDYSSIDNPFTEFPKGIKVTLFDNKGLTTTIVSNYAISYKRTNIIDLQGDVTITSHDGKKLETTQLYFDQKNEWFFTEKHFKYSDESGGYLEGPGVDFSKDFKIFNMQKSSGLVNSFEK</sequence>